<sequence>MTNHNSNNDLFGNAVDAVREHLHNEGASLCTLLEALEDHSALDAFLDLNMEFGKVDPDAPAIQGALLTIVDRLGSQSFEHLDILARVMNSPTSDATRWHGAKVSDLVARFL</sequence>
<organism evidence="1 2">
    <name type="scientific">Sulfitobacter delicatus</name>
    <dbReference type="NCBI Taxonomy" id="218672"/>
    <lineage>
        <taxon>Bacteria</taxon>
        <taxon>Pseudomonadati</taxon>
        <taxon>Pseudomonadota</taxon>
        <taxon>Alphaproteobacteria</taxon>
        <taxon>Rhodobacterales</taxon>
        <taxon>Roseobacteraceae</taxon>
        <taxon>Sulfitobacter</taxon>
    </lineage>
</organism>
<keyword evidence="2" id="KW-1185">Reference proteome</keyword>
<dbReference type="AlphaFoldDB" id="A0A1G7UXH7"/>
<evidence type="ECO:0000313" key="1">
    <source>
        <dbReference type="EMBL" id="SDG52207.1"/>
    </source>
</evidence>
<gene>
    <name evidence="1" type="ORF">SAMN04489759_108147</name>
</gene>
<reference evidence="2" key="1">
    <citation type="submission" date="2016-10" db="EMBL/GenBank/DDBJ databases">
        <authorList>
            <person name="Varghese N."/>
            <person name="Submissions S."/>
        </authorList>
    </citation>
    <scope>NUCLEOTIDE SEQUENCE [LARGE SCALE GENOMIC DNA]</scope>
    <source>
        <strain evidence="2">DSM 16477</strain>
    </source>
</reference>
<proteinExistence type="predicted"/>
<dbReference type="EMBL" id="FNBP01000008">
    <property type="protein sequence ID" value="SDG52207.1"/>
    <property type="molecule type" value="Genomic_DNA"/>
</dbReference>
<accession>A0A1G7UXH7</accession>
<evidence type="ECO:0000313" key="2">
    <source>
        <dbReference type="Proteomes" id="UP000199399"/>
    </source>
</evidence>
<dbReference type="Proteomes" id="UP000199399">
    <property type="component" value="Unassembled WGS sequence"/>
</dbReference>
<protein>
    <submittedName>
        <fullName evidence="1">Uncharacterized protein</fullName>
    </submittedName>
</protein>
<name>A0A1G7UXH7_9RHOB</name>